<evidence type="ECO:0000256" key="4">
    <source>
        <dbReference type="ARBA" id="ARBA00022723"/>
    </source>
</evidence>
<reference evidence="12" key="1">
    <citation type="submission" date="2011-05" db="EMBL/GenBank/DDBJ databases">
        <authorList>
            <person name="Richards S.R."/>
            <person name="Qu J."/>
            <person name="Jiang H."/>
            <person name="Jhangiani S.N."/>
            <person name="Agravi P."/>
            <person name="Goodspeed R."/>
            <person name="Gross S."/>
            <person name="Mandapat C."/>
            <person name="Jackson L."/>
            <person name="Mathew T."/>
            <person name="Pu L."/>
            <person name="Thornton R."/>
            <person name="Saada N."/>
            <person name="Wilczek-Boney K.B."/>
            <person name="Lee S."/>
            <person name="Kovar C."/>
            <person name="Wu Y."/>
            <person name="Scherer S.E."/>
            <person name="Worley K.C."/>
            <person name="Muzny D.M."/>
            <person name="Gibbs R."/>
        </authorList>
    </citation>
    <scope>NUCLEOTIDE SEQUENCE</scope>
    <source>
        <strain evidence="12">Brora</strain>
    </source>
</reference>
<dbReference type="AlphaFoldDB" id="T1JCT1"/>
<evidence type="ECO:0000256" key="6">
    <source>
        <dbReference type="ARBA" id="ARBA00022833"/>
    </source>
</evidence>
<evidence type="ECO:0000256" key="7">
    <source>
        <dbReference type="ARBA" id="ARBA00023049"/>
    </source>
</evidence>
<evidence type="ECO:0000256" key="3">
    <source>
        <dbReference type="ARBA" id="ARBA00022670"/>
    </source>
</evidence>
<dbReference type="InterPro" id="IPR008753">
    <property type="entry name" value="Peptidase_M13_N"/>
</dbReference>
<keyword evidence="3" id="KW-0645">Protease</keyword>
<dbReference type="InterPro" id="IPR000718">
    <property type="entry name" value="Peptidase_M13"/>
</dbReference>
<keyword evidence="8" id="KW-0812">Transmembrane</keyword>
<feature type="domain" description="Peptidase M13 C-terminal" evidence="9">
    <location>
        <begin position="516"/>
        <end position="666"/>
    </location>
</feature>
<dbReference type="Proteomes" id="UP000014500">
    <property type="component" value="Unassembled WGS sequence"/>
</dbReference>
<proteinExistence type="inferred from homology"/>
<organism evidence="11 12">
    <name type="scientific">Strigamia maritima</name>
    <name type="common">European centipede</name>
    <name type="synonym">Geophilus maritimus</name>
    <dbReference type="NCBI Taxonomy" id="126957"/>
    <lineage>
        <taxon>Eukaryota</taxon>
        <taxon>Metazoa</taxon>
        <taxon>Ecdysozoa</taxon>
        <taxon>Arthropoda</taxon>
        <taxon>Myriapoda</taxon>
        <taxon>Chilopoda</taxon>
        <taxon>Pleurostigmophora</taxon>
        <taxon>Geophilomorpha</taxon>
        <taxon>Linotaeniidae</taxon>
        <taxon>Strigamia</taxon>
    </lineage>
</organism>
<evidence type="ECO:0000256" key="2">
    <source>
        <dbReference type="ARBA" id="ARBA00007357"/>
    </source>
</evidence>
<accession>T1JCT1</accession>
<keyword evidence="5" id="KW-0378">Hydrolase</keyword>
<feature type="transmembrane region" description="Helical" evidence="8">
    <location>
        <begin position="60"/>
        <end position="82"/>
    </location>
</feature>
<evidence type="ECO:0000313" key="11">
    <source>
        <dbReference type="EnsemblMetazoa" id="SMAR011600-PA"/>
    </source>
</evidence>
<dbReference type="PhylomeDB" id="T1JCT1"/>
<dbReference type="GO" id="GO:0004222">
    <property type="term" value="F:metalloendopeptidase activity"/>
    <property type="evidence" value="ECO:0007669"/>
    <property type="project" value="InterPro"/>
</dbReference>
<keyword evidence="8" id="KW-0472">Membrane</keyword>
<dbReference type="Pfam" id="PF05649">
    <property type="entry name" value="Peptidase_M13_N"/>
    <property type="match status" value="1"/>
</dbReference>
<keyword evidence="8" id="KW-1133">Transmembrane helix</keyword>
<reference evidence="11" key="2">
    <citation type="submission" date="2015-02" db="UniProtKB">
        <authorList>
            <consortium name="EnsemblMetazoa"/>
        </authorList>
    </citation>
    <scope>IDENTIFICATION</scope>
</reference>
<dbReference type="GO" id="GO:0046872">
    <property type="term" value="F:metal ion binding"/>
    <property type="evidence" value="ECO:0007669"/>
    <property type="project" value="UniProtKB-KW"/>
</dbReference>
<evidence type="ECO:0000256" key="8">
    <source>
        <dbReference type="SAM" id="Phobius"/>
    </source>
</evidence>
<dbReference type="PRINTS" id="PR00786">
    <property type="entry name" value="NEPRILYSIN"/>
</dbReference>
<protein>
    <recommendedName>
        <fullName evidence="13">Peptidase M13 C-terminal domain-containing protein</fullName>
    </recommendedName>
</protein>
<feature type="domain" description="Peptidase M13 N-terminal" evidence="10">
    <location>
        <begin position="94"/>
        <end position="456"/>
    </location>
</feature>
<dbReference type="InterPro" id="IPR042089">
    <property type="entry name" value="Peptidase_M13_dom_2"/>
</dbReference>
<keyword evidence="4" id="KW-0479">Metal-binding</keyword>
<evidence type="ECO:0000256" key="5">
    <source>
        <dbReference type="ARBA" id="ARBA00022801"/>
    </source>
</evidence>
<dbReference type="InterPro" id="IPR024079">
    <property type="entry name" value="MetalloPept_cat_dom_sf"/>
</dbReference>
<evidence type="ECO:0000259" key="10">
    <source>
        <dbReference type="Pfam" id="PF05649"/>
    </source>
</evidence>
<dbReference type="GO" id="GO:0016485">
    <property type="term" value="P:protein processing"/>
    <property type="evidence" value="ECO:0007669"/>
    <property type="project" value="TreeGrafter"/>
</dbReference>
<sequence length="673" mass="76828">MNPTWLKVEYVGTPGSVRPDRYARVSTPGLILANYYARISLPGSLRNNNETMSKRSILTYLAWAFVSLGLLVLLSLFIIVAIQISQKKDVTNACEDFYVHTCSKPFIANVLNASKESEHLNELIEQNIHKFESSTSEFVRMIDACINTNDVNSLWKDPLHNLFNQLGAFSTPKHVMTLLGRVTRDLSTNGLFNVLVVPNFFGSMENVLFLSTVAEFVASPIPLPLIHIAELQDHQFSDVKRIVSEIMKKLAYDKGTMNEKEVSQMVAPIRNDWQLMSIKTLSEITQLNWLEFFNTSIGKNAKVTSNDSVIVHEKQKIIAIARLMTDACGAPKSVSDYAVFEGIRPLLLHADSQLRDLSVELEKISTYPSSELSTWLLTKEQRCYKSAIIQLPYHATMEMYADLYTADDDMEALLAMFKTIKQVFYDQMSMNKWLSGKSKEKMMKKVEKMELELLYPQMVQNSTLLHQVYHSINITRNHFNNLITTTKLNKFIQFGKLYDKKIDDNTWIKSPSTISAWNIRYKNKIQLPIGLLLYKKFSAKLSLVEQYSDLGFIMAHEIAHGFDSTGIKFNENGLMDDSLLDNSTKLIFKNKLNFLVRQYSKFCPQPDLCVDGAKTLDENIADVIGVKMSYLGFVKALRMQGESFKTFDVNLVPFTSPDVQFFYFYAKGKWTVE</sequence>
<evidence type="ECO:0000256" key="1">
    <source>
        <dbReference type="ARBA" id="ARBA00001947"/>
    </source>
</evidence>
<evidence type="ECO:0000313" key="12">
    <source>
        <dbReference type="Proteomes" id="UP000014500"/>
    </source>
</evidence>
<dbReference type="SUPFAM" id="SSF55486">
    <property type="entry name" value="Metalloproteases ('zincins'), catalytic domain"/>
    <property type="match status" value="1"/>
</dbReference>
<dbReference type="PANTHER" id="PTHR11733">
    <property type="entry name" value="ZINC METALLOPROTEASE FAMILY M13 NEPRILYSIN-RELATED"/>
    <property type="match status" value="1"/>
</dbReference>
<keyword evidence="7" id="KW-0482">Metalloprotease</keyword>
<keyword evidence="6" id="KW-0862">Zinc</keyword>
<evidence type="ECO:0000259" key="9">
    <source>
        <dbReference type="Pfam" id="PF01431"/>
    </source>
</evidence>
<keyword evidence="12" id="KW-1185">Reference proteome</keyword>
<comment type="cofactor">
    <cofactor evidence="1">
        <name>Zn(2+)</name>
        <dbReference type="ChEBI" id="CHEBI:29105"/>
    </cofactor>
</comment>
<dbReference type="eggNOG" id="KOG3624">
    <property type="taxonomic scope" value="Eukaryota"/>
</dbReference>
<evidence type="ECO:0008006" key="13">
    <source>
        <dbReference type="Google" id="ProtNLM"/>
    </source>
</evidence>
<dbReference type="Gene3D" id="3.40.390.10">
    <property type="entry name" value="Collagenase (Catalytic Domain)"/>
    <property type="match status" value="1"/>
</dbReference>
<dbReference type="PANTHER" id="PTHR11733:SF240">
    <property type="entry name" value="GH14155P-RELATED"/>
    <property type="match status" value="1"/>
</dbReference>
<dbReference type="Pfam" id="PF01431">
    <property type="entry name" value="Peptidase_M13"/>
    <property type="match status" value="1"/>
</dbReference>
<dbReference type="HOGENOM" id="CLU_006187_8_0_1"/>
<dbReference type="PROSITE" id="PS51885">
    <property type="entry name" value="NEPRILYSIN"/>
    <property type="match status" value="1"/>
</dbReference>
<dbReference type="EnsemblMetazoa" id="SMAR011600-RA">
    <property type="protein sequence ID" value="SMAR011600-PA"/>
    <property type="gene ID" value="SMAR011600"/>
</dbReference>
<dbReference type="EMBL" id="JH432077">
    <property type="status" value="NOT_ANNOTATED_CDS"/>
    <property type="molecule type" value="Genomic_DNA"/>
</dbReference>
<name>T1JCT1_STRMM</name>
<dbReference type="InterPro" id="IPR018497">
    <property type="entry name" value="Peptidase_M13_C"/>
</dbReference>
<dbReference type="Gene3D" id="1.10.1380.10">
    <property type="entry name" value="Neutral endopeptidase , domain2"/>
    <property type="match status" value="1"/>
</dbReference>
<dbReference type="GO" id="GO:0005886">
    <property type="term" value="C:plasma membrane"/>
    <property type="evidence" value="ECO:0007669"/>
    <property type="project" value="TreeGrafter"/>
</dbReference>
<comment type="similarity">
    <text evidence="2">Belongs to the peptidase M13 family.</text>
</comment>